<organism evidence="1 2">
    <name type="scientific">Weissella viridescens</name>
    <name type="common">Lactobacillus viridescens</name>
    <dbReference type="NCBI Taxonomy" id="1629"/>
    <lineage>
        <taxon>Bacteria</taxon>
        <taxon>Bacillati</taxon>
        <taxon>Bacillota</taxon>
        <taxon>Bacilli</taxon>
        <taxon>Lactobacillales</taxon>
        <taxon>Lactobacillaceae</taxon>
        <taxon>Weissella</taxon>
    </lineage>
</organism>
<protein>
    <submittedName>
        <fullName evidence="1">Uncharacterized protein</fullName>
    </submittedName>
</protein>
<dbReference type="AlphaFoldDB" id="A0A380NZW2"/>
<proteinExistence type="predicted"/>
<evidence type="ECO:0000313" key="1">
    <source>
        <dbReference type="EMBL" id="SUP52820.1"/>
    </source>
</evidence>
<reference evidence="1 2" key="1">
    <citation type="submission" date="2018-06" db="EMBL/GenBank/DDBJ databases">
        <authorList>
            <consortium name="Pathogen Informatics"/>
            <person name="Doyle S."/>
        </authorList>
    </citation>
    <scope>NUCLEOTIDE SEQUENCE [LARGE SCALE GENOMIC DNA]</scope>
    <source>
        <strain evidence="1 2">NCTC13645</strain>
    </source>
</reference>
<name>A0A380NZW2_WEIVI</name>
<dbReference type="EMBL" id="UHIV01000001">
    <property type="protein sequence ID" value="SUP52820.1"/>
    <property type="molecule type" value="Genomic_DNA"/>
</dbReference>
<dbReference type="Proteomes" id="UP000254621">
    <property type="component" value="Unassembled WGS sequence"/>
</dbReference>
<gene>
    <name evidence="1" type="ORF">NCTC13645_00723</name>
</gene>
<evidence type="ECO:0000313" key="2">
    <source>
        <dbReference type="Proteomes" id="UP000254621"/>
    </source>
</evidence>
<accession>A0A380NZW2</accession>
<sequence>MPTRRRKLIDATDEEFKDSLFFKTYMALINSPELKQMARRKHLHISFVLHPAMQNMRHYLVLISLKLLIKRITMFKNYSVAIRS</sequence>